<dbReference type="AlphaFoldDB" id="L7J0V6"/>
<protein>
    <submittedName>
        <fullName evidence="1">Uncharacterized protein</fullName>
    </submittedName>
</protein>
<gene>
    <name evidence="1" type="ORF">OOW_P131scaffold01149g11</name>
</gene>
<accession>L7J0V6</accession>
<evidence type="ECO:0000313" key="1">
    <source>
        <dbReference type="EMBL" id="ELQ61803.1"/>
    </source>
</evidence>
<dbReference type="EMBL" id="JH795744">
    <property type="protein sequence ID" value="ELQ61803.1"/>
    <property type="molecule type" value="Genomic_DNA"/>
</dbReference>
<organism>
    <name type="scientific">Pyricularia oryzae (strain P131)</name>
    <name type="common">Rice blast fungus</name>
    <name type="synonym">Magnaporthe oryzae</name>
    <dbReference type="NCBI Taxonomy" id="1143193"/>
    <lineage>
        <taxon>Eukaryota</taxon>
        <taxon>Fungi</taxon>
        <taxon>Dikarya</taxon>
        <taxon>Ascomycota</taxon>
        <taxon>Pezizomycotina</taxon>
        <taxon>Sordariomycetes</taxon>
        <taxon>Sordariomycetidae</taxon>
        <taxon>Magnaporthales</taxon>
        <taxon>Pyriculariaceae</taxon>
        <taxon>Pyricularia</taxon>
    </lineage>
</organism>
<sequence>MPQHWPQRSGAAALLKICIQRYDMWKKASSQGGATFNGMAQMEKQEKSRGSDVALVLIKQVLGNMKSKYDTTLAEGKKGIQRTYQFRNPLILTHIGGVVLWCPAKRRCLLKNCQRMSRTLVNGNALQTQTSTGGLSPDDGDEMHSACYMFVQNLPHRTAQDVTCFKPTNLLGCGCFEQGEIFA</sequence>
<name>L7J0V6_PYRO1</name>
<proteinExistence type="predicted"/>
<reference evidence="1" key="1">
    <citation type="journal article" date="2012" name="PLoS Genet.">
        <title>Comparative analysis of the genomes of two field isolates of the rice blast fungus Magnaporthe oryzae.</title>
        <authorList>
            <person name="Xue M."/>
            <person name="Yang J."/>
            <person name="Li Z."/>
            <person name="Hu S."/>
            <person name="Yao N."/>
            <person name="Dean R.A."/>
            <person name="Zhao W."/>
            <person name="Shen M."/>
            <person name="Zhang H."/>
            <person name="Li C."/>
            <person name="Liu L."/>
            <person name="Cao L."/>
            <person name="Xu X."/>
            <person name="Xing Y."/>
            <person name="Hsiang T."/>
            <person name="Zhang Z."/>
            <person name="Xu J.R."/>
            <person name="Peng Y.L."/>
        </authorList>
    </citation>
    <scope>NUCLEOTIDE SEQUENCE [LARGE SCALE GENOMIC DNA]</scope>
    <source>
        <strain evidence="1">P131</strain>
    </source>
</reference>